<protein>
    <submittedName>
        <fullName evidence="1">Uncharacterized protein</fullName>
    </submittedName>
</protein>
<keyword evidence="2" id="KW-1185">Reference proteome</keyword>
<organism evidence="1 2">
    <name type="scientific">Tanacetum coccineum</name>
    <dbReference type="NCBI Taxonomy" id="301880"/>
    <lineage>
        <taxon>Eukaryota</taxon>
        <taxon>Viridiplantae</taxon>
        <taxon>Streptophyta</taxon>
        <taxon>Embryophyta</taxon>
        <taxon>Tracheophyta</taxon>
        <taxon>Spermatophyta</taxon>
        <taxon>Magnoliopsida</taxon>
        <taxon>eudicotyledons</taxon>
        <taxon>Gunneridae</taxon>
        <taxon>Pentapetalae</taxon>
        <taxon>asterids</taxon>
        <taxon>campanulids</taxon>
        <taxon>Asterales</taxon>
        <taxon>Asteraceae</taxon>
        <taxon>Asteroideae</taxon>
        <taxon>Anthemideae</taxon>
        <taxon>Anthemidinae</taxon>
        <taxon>Tanacetum</taxon>
    </lineage>
</organism>
<sequence length="70" mass="7881">MGLPAWQSVCLQFDPRATRGHLMIGKDSKVKIKTERSVLLMEGKSIMEGLPGPHQLFHKLELVDSSKEHL</sequence>
<dbReference type="EMBL" id="BQNB010021186">
    <property type="protein sequence ID" value="GJU03778.1"/>
    <property type="molecule type" value="Genomic_DNA"/>
</dbReference>
<reference evidence="1" key="1">
    <citation type="journal article" date="2022" name="Int. J. Mol. Sci.">
        <title>Draft Genome of Tanacetum Coccineum: Genomic Comparison of Closely Related Tanacetum-Family Plants.</title>
        <authorList>
            <person name="Yamashiro T."/>
            <person name="Shiraishi A."/>
            <person name="Nakayama K."/>
            <person name="Satake H."/>
        </authorList>
    </citation>
    <scope>NUCLEOTIDE SEQUENCE</scope>
</reference>
<evidence type="ECO:0000313" key="1">
    <source>
        <dbReference type="EMBL" id="GJU03778.1"/>
    </source>
</evidence>
<evidence type="ECO:0000313" key="2">
    <source>
        <dbReference type="Proteomes" id="UP001151760"/>
    </source>
</evidence>
<accession>A0ABQ5IWS1</accession>
<comment type="caution">
    <text evidence="1">The sequence shown here is derived from an EMBL/GenBank/DDBJ whole genome shotgun (WGS) entry which is preliminary data.</text>
</comment>
<gene>
    <name evidence="1" type="ORF">Tco_1114116</name>
</gene>
<proteinExistence type="predicted"/>
<dbReference type="Proteomes" id="UP001151760">
    <property type="component" value="Unassembled WGS sequence"/>
</dbReference>
<reference evidence="1" key="2">
    <citation type="submission" date="2022-01" db="EMBL/GenBank/DDBJ databases">
        <authorList>
            <person name="Yamashiro T."/>
            <person name="Shiraishi A."/>
            <person name="Satake H."/>
            <person name="Nakayama K."/>
        </authorList>
    </citation>
    <scope>NUCLEOTIDE SEQUENCE</scope>
</reference>
<name>A0ABQ5IWS1_9ASTR</name>